<dbReference type="Proteomes" id="UP000760494">
    <property type="component" value="Unassembled WGS sequence"/>
</dbReference>
<protein>
    <submittedName>
        <fullName evidence="1">Uncharacterized protein</fullName>
    </submittedName>
</protein>
<dbReference type="AlphaFoldDB" id="A0A9Q9RZ02"/>
<evidence type="ECO:0000313" key="2">
    <source>
        <dbReference type="Proteomes" id="UP000760494"/>
    </source>
</evidence>
<name>A0A9Q9RZ02_FUSFU</name>
<reference evidence="1" key="1">
    <citation type="submission" date="2019-05" db="EMBL/GenBank/DDBJ databases">
        <authorList>
            <person name="Piombo E."/>
        </authorList>
    </citation>
    <scope>NUCLEOTIDE SEQUENCE</scope>
    <source>
        <strain evidence="1">C2S</strain>
    </source>
</reference>
<dbReference type="EMBL" id="CABFJX010000403">
    <property type="protein sequence ID" value="VTT80487.1"/>
    <property type="molecule type" value="Genomic_DNA"/>
</dbReference>
<comment type="caution">
    <text evidence="1">The sequence shown here is derived from an EMBL/GenBank/DDBJ whole genome shotgun (WGS) entry which is preliminary data.</text>
</comment>
<evidence type="ECO:0000313" key="1">
    <source>
        <dbReference type="EMBL" id="VTT80487.1"/>
    </source>
</evidence>
<accession>A0A9Q9RZ02</accession>
<organism evidence="1 2">
    <name type="scientific">Fusarium fujikuroi</name>
    <name type="common">Bakanae and foot rot disease fungus</name>
    <name type="synonym">Gibberella fujikuroi</name>
    <dbReference type="NCBI Taxonomy" id="5127"/>
    <lineage>
        <taxon>Eukaryota</taxon>
        <taxon>Fungi</taxon>
        <taxon>Dikarya</taxon>
        <taxon>Ascomycota</taxon>
        <taxon>Pezizomycotina</taxon>
        <taxon>Sordariomycetes</taxon>
        <taxon>Hypocreomycetidae</taxon>
        <taxon>Hypocreales</taxon>
        <taxon>Nectriaceae</taxon>
        <taxon>Fusarium</taxon>
        <taxon>Fusarium fujikuroi species complex</taxon>
    </lineage>
</organism>
<gene>
    <name evidence="1" type="ORF">C2S_11792</name>
</gene>
<proteinExistence type="predicted"/>
<sequence length="110" mass="12894">MWNAATPFKLKFPAWRCRGPDYEIRKLNAGNSDDELIGTNLNDELTNTPNNNYRCEASHGLPPQWIEWSQRSGHERSSKSWRLRWRFWPIQFVHSKLRGPLSSIRGDQLG</sequence>